<dbReference type="Pfam" id="PF20153">
    <property type="entry name" value="DUF6535"/>
    <property type="match status" value="1"/>
</dbReference>
<name>A0A9P6HBJ0_9AGAM</name>
<keyword evidence="4" id="KW-1185">Reference proteome</keyword>
<dbReference type="InterPro" id="IPR045338">
    <property type="entry name" value="DUF6535"/>
</dbReference>
<evidence type="ECO:0000256" key="1">
    <source>
        <dbReference type="SAM" id="Phobius"/>
    </source>
</evidence>
<dbReference type="AlphaFoldDB" id="A0A9P6HBJ0"/>
<keyword evidence="1" id="KW-0472">Membrane</keyword>
<evidence type="ECO:0000259" key="2">
    <source>
        <dbReference type="Pfam" id="PF20153"/>
    </source>
</evidence>
<evidence type="ECO:0000313" key="4">
    <source>
        <dbReference type="Proteomes" id="UP000736335"/>
    </source>
</evidence>
<comment type="caution">
    <text evidence="3">The sequence shown here is derived from an EMBL/GenBank/DDBJ whole genome shotgun (WGS) entry which is preliminary data.</text>
</comment>
<gene>
    <name evidence="3" type="ORF">BJ322DRAFT_980879</name>
</gene>
<sequence>EDHQTRFYDKYRKVAEEYDKNFLKKHAGDLDTTLIFAGLFSAVTTAFIIEVNSQLQPDSGDETAALLRVLIYKIDNTTFGSDVPTLPQWDGPSSVTVHVQAILYASLATSLIAAFLAMLGKQW</sequence>
<feature type="non-terminal residue" evidence="3">
    <location>
        <position position="123"/>
    </location>
</feature>
<dbReference type="Proteomes" id="UP000736335">
    <property type="component" value="Unassembled WGS sequence"/>
</dbReference>
<accession>A0A9P6HBJ0</accession>
<feature type="non-terminal residue" evidence="3">
    <location>
        <position position="1"/>
    </location>
</feature>
<organism evidence="3 4">
    <name type="scientific">Thelephora terrestris</name>
    <dbReference type="NCBI Taxonomy" id="56493"/>
    <lineage>
        <taxon>Eukaryota</taxon>
        <taxon>Fungi</taxon>
        <taxon>Dikarya</taxon>
        <taxon>Basidiomycota</taxon>
        <taxon>Agaricomycotina</taxon>
        <taxon>Agaricomycetes</taxon>
        <taxon>Thelephorales</taxon>
        <taxon>Thelephoraceae</taxon>
        <taxon>Thelephora</taxon>
    </lineage>
</organism>
<reference evidence="3" key="1">
    <citation type="journal article" date="2020" name="Nat. Commun.">
        <title>Large-scale genome sequencing of mycorrhizal fungi provides insights into the early evolution of symbiotic traits.</title>
        <authorList>
            <person name="Miyauchi S."/>
            <person name="Kiss E."/>
            <person name="Kuo A."/>
            <person name="Drula E."/>
            <person name="Kohler A."/>
            <person name="Sanchez-Garcia M."/>
            <person name="Morin E."/>
            <person name="Andreopoulos B."/>
            <person name="Barry K.W."/>
            <person name="Bonito G."/>
            <person name="Buee M."/>
            <person name="Carver A."/>
            <person name="Chen C."/>
            <person name="Cichocki N."/>
            <person name="Clum A."/>
            <person name="Culley D."/>
            <person name="Crous P.W."/>
            <person name="Fauchery L."/>
            <person name="Girlanda M."/>
            <person name="Hayes R.D."/>
            <person name="Keri Z."/>
            <person name="LaButti K."/>
            <person name="Lipzen A."/>
            <person name="Lombard V."/>
            <person name="Magnuson J."/>
            <person name="Maillard F."/>
            <person name="Murat C."/>
            <person name="Nolan M."/>
            <person name="Ohm R.A."/>
            <person name="Pangilinan J."/>
            <person name="Pereira M.F."/>
            <person name="Perotto S."/>
            <person name="Peter M."/>
            <person name="Pfister S."/>
            <person name="Riley R."/>
            <person name="Sitrit Y."/>
            <person name="Stielow J.B."/>
            <person name="Szollosi G."/>
            <person name="Zifcakova L."/>
            <person name="Stursova M."/>
            <person name="Spatafora J.W."/>
            <person name="Tedersoo L."/>
            <person name="Vaario L.M."/>
            <person name="Yamada A."/>
            <person name="Yan M."/>
            <person name="Wang P."/>
            <person name="Xu J."/>
            <person name="Bruns T."/>
            <person name="Baldrian P."/>
            <person name="Vilgalys R."/>
            <person name="Dunand C."/>
            <person name="Henrissat B."/>
            <person name="Grigoriev I.V."/>
            <person name="Hibbett D."/>
            <person name="Nagy L.G."/>
            <person name="Martin F.M."/>
        </authorList>
    </citation>
    <scope>NUCLEOTIDE SEQUENCE</scope>
    <source>
        <strain evidence="3">UH-Tt-Lm1</strain>
    </source>
</reference>
<protein>
    <recommendedName>
        <fullName evidence="2">DUF6535 domain-containing protein</fullName>
    </recommendedName>
</protein>
<keyword evidence="1" id="KW-1133">Transmembrane helix</keyword>
<reference evidence="3" key="2">
    <citation type="submission" date="2020-11" db="EMBL/GenBank/DDBJ databases">
        <authorList>
            <consortium name="DOE Joint Genome Institute"/>
            <person name="Kuo A."/>
            <person name="Miyauchi S."/>
            <person name="Kiss E."/>
            <person name="Drula E."/>
            <person name="Kohler A."/>
            <person name="Sanchez-Garcia M."/>
            <person name="Andreopoulos B."/>
            <person name="Barry K.W."/>
            <person name="Bonito G."/>
            <person name="Buee M."/>
            <person name="Carver A."/>
            <person name="Chen C."/>
            <person name="Cichocki N."/>
            <person name="Clum A."/>
            <person name="Culley D."/>
            <person name="Crous P.W."/>
            <person name="Fauchery L."/>
            <person name="Girlanda M."/>
            <person name="Hayes R."/>
            <person name="Keri Z."/>
            <person name="Labutti K."/>
            <person name="Lipzen A."/>
            <person name="Lombard V."/>
            <person name="Magnuson J."/>
            <person name="Maillard F."/>
            <person name="Morin E."/>
            <person name="Murat C."/>
            <person name="Nolan M."/>
            <person name="Ohm R."/>
            <person name="Pangilinan J."/>
            <person name="Pereira M."/>
            <person name="Perotto S."/>
            <person name="Peter M."/>
            <person name="Riley R."/>
            <person name="Sitrit Y."/>
            <person name="Stielow B."/>
            <person name="Szollosi G."/>
            <person name="Zifcakova L."/>
            <person name="Stursova M."/>
            <person name="Spatafora J.W."/>
            <person name="Tedersoo L."/>
            <person name="Vaario L.-M."/>
            <person name="Yamada A."/>
            <person name="Yan M."/>
            <person name="Wang P."/>
            <person name="Xu J."/>
            <person name="Bruns T."/>
            <person name="Baldrian P."/>
            <person name="Vilgalys R."/>
            <person name="Henrissat B."/>
            <person name="Grigoriev I.V."/>
            <person name="Hibbett D."/>
            <person name="Nagy L.G."/>
            <person name="Martin F.M."/>
        </authorList>
    </citation>
    <scope>NUCLEOTIDE SEQUENCE</scope>
    <source>
        <strain evidence="3">UH-Tt-Lm1</strain>
    </source>
</reference>
<dbReference type="OrthoDB" id="3219854at2759"/>
<keyword evidence="1" id="KW-0812">Transmembrane</keyword>
<dbReference type="EMBL" id="WIUZ02000010">
    <property type="protein sequence ID" value="KAF9783506.1"/>
    <property type="molecule type" value="Genomic_DNA"/>
</dbReference>
<proteinExistence type="predicted"/>
<feature type="transmembrane region" description="Helical" evidence="1">
    <location>
        <begin position="101"/>
        <end position="120"/>
    </location>
</feature>
<feature type="transmembrane region" description="Helical" evidence="1">
    <location>
        <begin position="30"/>
        <end position="49"/>
    </location>
</feature>
<evidence type="ECO:0000313" key="3">
    <source>
        <dbReference type="EMBL" id="KAF9783506.1"/>
    </source>
</evidence>
<feature type="domain" description="DUF6535" evidence="2">
    <location>
        <begin position="10"/>
        <end position="123"/>
    </location>
</feature>